<accession>A0A0M3JFH4</accession>
<dbReference type="EMBL" id="UYRR01012992">
    <property type="protein sequence ID" value="VDK26603.1"/>
    <property type="molecule type" value="Genomic_DNA"/>
</dbReference>
<name>A0A0M3JFH4_ANISI</name>
<gene>
    <name evidence="1" type="ORF">ASIM_LOCUS6153</name>
</gene>
<dbReference type="AlphaFoldDB" id="A0A0M3JFH4"/>
<dbReference type="WBParaSite" id="ASIM_0000637501-mRNA-1">
    <property type="protein sequence ID" value="ASIM_0000637501-mRNA-1"/>
    <property type="gene ID" value="ASIM_0000637501"/>
</dbReference>
<evidence type="ECO:0000313" key="3">
    <source>
        <dbReference type="WBParaSite" id="ASIM_0000637501-mRNA-1"/>
    </source>
</evidence>
<protein>
    <submittedName>
        <fullName evidence="3">FAS1 domain-containing protein</fullName>
    </submittedName>
</protein>
<evidence type="ECO:0000313" key="1">
    <source>
        <dbReference type="EMBL" id="VDK26603.1"/>
    </source>
</evidence>
<sequence>MVTAVKELTIAASAAAPNNASVVAVYDSDNFASKFRAKMPGLVLVNDVNKSFGNILKDILDASSE</sequence>
<dbReference type="Proteomes" id="UP000267096">
    <property type="component" value="Unassembled WGS sequence"/>
</dbReference>
<reference evidence="3" key="1">
    <citation type="submission" date="2017-02" db="UniProtKB">
        <authorList>
            <consortium name="WormBaseParasite"/>
        </authorList>
    </citation>
    <scope>IDENTIFICATION</scope>
</reference>
<proteinExistence type="predicted"/>
<evidence type="ECO:0000313" key="2">
    <source>
        <dbReference type="Proteomes" id="UP000267096"/>
    </source>
</evidence>
<keyword evidence="2" id="KW-1185">Reference proteome</keyword>
<reference evidence="1 2" key="2">
    <citation type="submission" date="2018-11" db="EMBL/GenBank/DDBJ databases">
        <authorList>
            <consortium name="Pathogen Informatics"/>
        </authorList>
    </citation>
    <scope>NUCLEOTIDE SEQUENCE [LARGE SCALE GENOMIC DNA]</scope>
</reference>
<organism evidence="3">
    <name type="scientific">Anisakis simplex</name>
    <name type="common">Herring worm</name>
    <dbReference type="NCBI Taxonomy" id="6269"/>
    <lineage>
        <taxon>Eukaryota</taxon>
        <taxon>Metazoa</taxon>
        <taxon>Ecdysozoa</taxon>
        <taxon>Nematoda</taxon>
        <taxon>Chromadorea</taxon>
        <taxon>Rhabditida</taxon>
        <taxon>Spirurina</taxon>
        <taxon>Ascaridomorpha</taxon>
        <taxon>Ascaridoidea</taxon>
        <taxon>Anisakidae</taxon>
        <taxon>Anisakis</taxon>
        <taxon>Anisakis simplex complex</taxon>
    </lineage>
</organism>